<keyword evidence="2" id="KW-1133">Transmembrane helix</keyword>
<gene>
    <name evidence="4" type="ORF">Mal48_00300</name>
</gene>
<evidence type="ECO:0000313" key="5">
    <source>
        <dbReference type="Proteomes" id="UP000315724"/>
    </source>
</evidence>
<dbReference type="RefSeq" id="WP_145194996.1">
    <property type="nucleotide sequence ID" value="NZ_CP036267.1"/>
</dbReference>
<feature type="region of interest" description="Disordered" evidence="1">
    <location>
        <begin position="1138"/>
        <end position="1174"/>
    </location>
</feature>
<evidence type="ECO:0000313" key="4">
    <source>
        <dbReference type="EMBL" id="QDT30803.1"/>
    </source>
</evidence>
<evidence type="ECO:0000256" key="2">
    <source>
        <dbReference type="SAM" id="Phobius"/>
    </source>
</evidence>
<organism evidence="4 5">
    <name type="scientific">Thalassoglobus polymorphus</name>
    <dbReference type="NCBI Taxonomy" id="2527994"/>
    <lineage>
        <taxon>Bacteria</taxon>
        <taxon>Pseudomonadati</taxon>
        <taxon>Planctomycetota</taxon>
        <taxon>Planctomycetia</taxon>
        <taxon>Planctomycetales</taxon>
        <taxon>Planctomycetaceae</taxon>
        <taxon>Thalassoglobus</taxon>
    </lineage>
</organism>
<evidence type="ECO:0000256" key="3">
    <source>
        <dbReference type="SAM" id="SignalP"/>
    </source>
</evidence>
<protein>
    <submittedName>
        <fullName evidence="4">Uncharacterized protein</fullName>
    </submittedName>
</protein>
<feature type="transmembrane region" description="Helical" evidence="2">
    <location>
        <begin position="1099"/>
        <end position="1119"/>
    </location>
</feature>
<evidence type="ECO:0000256" key="1">
    <source>
        <dbReference type="SAM" id="MobiDB-lite"/>
    </source>
</evidence>
<dbReference type="EMBL" id="CP036267">
    <property type="protein sequence ID" value="QDT30803.1"/>
    <property type="molecule type" value="Genomic_DNA"/>
</dbReference>
<feature type="transmembrane region" description="Helical" evidence="2">
    <location>
        <begin position="1041"/>
        <end position="1063"/>
    </location>
</feature>
<reference evidence="4 5" key="1">
    <citation type="submission" date="2019-02" db="EMBL/GenBank/DDBJ databases">
        <title>Deep-cultivation of Planctomycetes and their phenomic and genomic characterization uncovers novel biology.</title>
        <authorList>
            <person name="Wiegand S."/>
            <person name="Jogler M."/>
            <person name="Boedeker C."/>
            <person name="Pinto D."/>
            <person name="Vollmers J."/>
            <person name="Rivas-Marin E."/>
            <person name="Kohn T."/>
            <person name="Peeters S.H."/>
            <person name="Heuer A."/>
            <person name="Rast P."/>
            <person name="Oberbeckmann S."/>
            <person name="Bunk B."/>
            <person name="Jeske O."/>
            <person name="Meyerdierks A."/>
            <person name="Storesund J.E."/>
            <person name="Kallscheuer N."/>
            <person name="Luecker S."/>
            <person name="Lage O.M."/>
            <person name="Pohl T."/>
            <person name="Merkel B.J."/>
            <person name="Hornburger P."/>
            <person name="Mueller R.-W."/>
            <person name="Bruemmer F."/>
            <person name="Labrenz M."/>
            <person name="Spormann A.M."/>
            <person name="Op den Camp H."/>
            <person name="Overmann J."/>
            <person name="Amann R."/>
            <person name="Jetten M.S.M."/>
            <person name="Mascher T."/>
            <person name="Medema M.H."/>
            <person name="Devos D.P."/>
            <person name="Kaster A.-K."/>
            <person name="Ovreas L."/>
            <person name="Rohde M."/>
            <person name="Galperin M.Y."/>
            <person name="Jogler C."/>
        </authorList>
    </citation>
    <scope>NUCLEOTIDE SEQUENCE [LARGE SCALE GENOMIC DNA]</scope>
    <source>
        <strain evidence="4 5">Mal48</strain>
    </source>
</reference>
<feature type="chain" id="PRO_5022154792" evidence="3">
    <location>
        <begin position="27"/>
        <end position="1174"/>
    </location>
</feature>
<feature type="signal peptide" evidence="3">
    <location>
        <begin position="1"/>
        <end position="26"/>
    </location>
</feature>
<dbReference type="KEGG" id="tpol:Mal48_00300"/>
<feature type="compositionally biased region" description="Polar residues" evidence="1">
    <location>
        <begin position="1164"/>
        <end position="1174"/>
    </location>
</feature>
<feature type="compositionally biased region" description="Low complexity" evidence="1">
    <location>
        <begin position="1143"/>
        <end position="1155"/>
    </location>
</feature>
<name>A0A517QGP7_9PLAN</name>
<keyword evidence="5" id="KW-1185">Reference proteome</keyword>
<proteinExistence type="predicted"/>
<dbReference type="OrthoDB" id="207197at2"/>
<keyword evidence="3" id="KW-0732">Signal</keyword>
<feature type="region of interest" description="Disordered" evidence="1">
    <location>
        <begin position="703"/>
        <end position="732"/>
    </location>
</feature>
<sequence length="1174" mass="129164" precursor="true">MRHKVVLAFSLSLLAFFVSSSPNLFGQDAGDSSENPAEATTPEEVVTPTGERIIYIPFKDLDGAFQNPESNVVLPYAEFKAMLEVWKKHQKEPASPAAIITSSDYVVKIDGEVARITATLKIKVLGKSWVWQIVDFGEAAVGKISGDNVLARGLGEGRYELFFDSPGDKTVTIEMAVPVSQSPDGRRFVFNTPPVAVSTLDVTVPKKDQAIKVTPTIIELDTAEMDATTEEEVTHLRANIGSTKTVTIQWHPETSLKPEMNLLSSVTNHTLVTLEDGLIHTDAYLNFEILRGSMSECRIVVPKDHRILDVTASARIKNWETTEAEGNQIVQIEFLSAVEKPVTVEVHTERKLENGQFDVAGWTQGSAAMGIHAMDAVRESGQLAIRHSPDVNLTIAEQQGVVRIESGNVDARLKGSNALTYKFYSPELALKLNAKPVEPRLMIGHQIVLTFQDDELQVSNTLQYNVERAGIFELKLALPEDLTVDNVQSPQMKEYNVDNDKNELTVTLNERTQGAIQLVIRSHRELTEDETSQALPLIEPLGAERETGTIFVYAKDAIEVITDQDGLEGAQPLPANQGRTGAVSLNSAWSFSRRPLAISVRTKRKPTRLSAQVGTTVDVQPELTQIQTQLDYLIEYSGVDTFRFEVPESISNEIQIETSPGDQASAPIKQRTASDPVDGWVIWTIETQREVLGRQRFIITYDVTESGGETPAEEDADTDADEPPADAPSGAQNSLTVQLIRPLGQVNDAGETTNDLANVQGELLVKKERSLSISAEANGGEIELIDLRELKTLPQSGTLAYRYFNANPNDRPTFKLTQARHDIQEVVSTVISRGLVEIVSGEDAEATYRCRFNVKSTERQRLLVHLPVNLEVLGTFLNDREVKLEKAEVLDSESLGPDWTPFWVNVARTESSEESFLLTFQFLWRVNPPLGESTFGRGRISLPLPVIGDGESSVAQELKVVVWVPEKYSLVGDPNNFNLKKVHNSNSVLIGEQASRRTDRLDKWVQQGKRFPGGVAQFPTDGRVPYIYTNLGGAQKIKVMWWNRVTMTLIVSIAIALIGWVLLRTSWENKLGMLLIAAFAAALYGLSDSHALSQGLHAARYGLLLLIGLWVVHGLFNLVRSFSSKSVTVAPTAIGAVPAASVEPTSPTESQTTTPEKPEDNAETENSTDPPGSD</sequence>
<dbReference type="AlphaFoldDB" id="A0A517QGP7"/>
<accession>A0A517QGP7</accession>
<dbReference type="Proteomes" id="UP000315724">
    <property type="component" value="Chromosome"/>
</dbReference>
<feature type="transmembrane region" description="Helical" evidence="2">
    <location>
        <begin position="1070"/>
        <end position="1087"/>
    </location>
</feature>
<feature type="compositionally biased region" description="Acidic residues" evidence="1">
    <location>
        <begin position="711"/>
        <end position="724"/>
    </location>
</feature>
<keyword evidence="2" id="KW-0472">Membrane</keyword>
<keyword evidence="2" id="KW-0812">Transmembrane</keyword>